<evidence type="ECO:0000313" key="1">
    <source>
        <dbReference type="EMBL" id="EGV18932.1"/>
    </source>
</evidence>
<reference evidence="1 2" key="1">
    <citation type="submission" date="2011-06" db="EMBL/GenBank/DDBJ databases">
        <title>The draft genome of Thiocapsa marina 5811.</title>
        <authorList>
            <consortium name="US DOE Joint Genome Institute (JGI-PGF)"/>
            <person name="Lucas S."/>
            <person name="Han J."/>
            <person name="Cheng J.-F."/>
            <person name="Goodwin L."/>
            <person name="Pitluck S."/>
            <person name="Peters L."/>
            <person name="Land M.L."/>
            <person name="Hauser L."/>
            <person name="Vogl K."/>
            <person name="Liu Z."/>
            <person name="Imhoff J."/>
            <person name="Thiel V."/>
            <person name="Frigaard N.-U."/>
            <person name="Bryant D."/>
            <person name="Woyke T.J."/>
        </authorList>
    </citation>
    <scope>NUCLEOTIDE SEQUENCE [LARGE SCALE GENOMIC DNA]</scope>
    <source>
        <strain evidence="1 2">5811</strain>
    </source>
</reference>
<name>F9U9Y4_9GAMM</name>
<protein>
    <submittedName>
        <fullName evidence="1">Uncharacterized protein</fullName>
    </submittedName>
</protein>
<dbReference type="EMBL" id="AFWV01000005">
    <property type="protein sequence ID" value="EGV18932.1"/>
    <property type="molecule type" value="Genomic_DNA"/>
</dbReference>
<evidence type="ECO:0000313" key="2">
    <source>
        <dbReference type="Proteomes" id="UP000005459"/>
    </source>
</evidence>
<proteinExistence type="predicted"/>
<dbReference type="Proteomes" id="UP000005459">
    <property type="component" value="Unassembled WGS sequence"/>
</dbReference>
<gene>
    <name evidence="1" type="ORF">ThimaDRAFT_1736</name>
</gene>
<keyword evidence="2" id="KW-1185">Reference proteome</keyword>
<organism evidence="1 2">
    <name type="scientific">Thiocapsa marina 5811</name>
    <dbReference type="NCBI Taxonomy" id="768671"/>
    <lineage>
        <taxon>Bacteria</taxon>
        <taxon>Pseudomonadati</taxon>
        <taxon>Pseudomonadota</taxon>
        <taxon>Gammaproteobacteria</taxon>
        <taxon>Chromatiales</taxon>
        <taxon>Chromatiaceae</taxon>
        <taxon>Thiocapsa</taxon>
    </lineage>
</organism>
<accession>F9U9Y4</accession>
<sequence length="57" mass="6140">MHFTAISETLVRVSLLELTAEAAFAQFGKARRRKSCGSPTRMIDGDLVTDPFAPTGA</sequence>
<dbReference type="AlphaFoldDB" id="F9U9Y4"/>
<dbReference type="STRING" id="768671.ThimaDRAFT_1736"/>